<evidence type="ECO:0000313" key="3">
    <source>
        <dbReference type="Proteomes" id="UP000008311"/>
    </source>
</evidence>
<proteinExistence type="predicted"/>
<feature type="region of interest" description="Disordered" evidence="1">
    <location>
        <begin position="1"/>
        <end position="28"/>
    </location>
</feature>
<dbReference type="InParanoid" id="B9SFH2"/>
<dbReference type="AlphaFoldDB" id="B9SFH2"/>
<dbReference type="Proteomes" id="UP000008311">
    <property type="component" value="Unassembled WGS sequence"/>
</dbReference>
<dbReference type="EMBL" id="EQ973945">
    <property type="protein sequence ID" value="EEF37584.1"/>
    <property type="molecule type" value="Genomic_DNA"/>
</dbReference>
<accession>B9SFH2</accession>
<reference evidence="3" key="1">
    <citation type="journal article" date="2010" name="Nat. Biotechnol.">
        <title>Draft genome sequence of the oilseed species Ricinus communis.</title>
        <authorList>
            <person name="Chan A.P."/>
            <person name="Crabtree J."/>
            <person name="Zhao Q."/>
            <person name="Lorenzi H."/>
            <person name="Orvis J."/>
            <person name="Puiu D."/>
            <person name="Melake-Berhan A."/>
            <person name="Jones K.M."/>
            <person name="Redman J."/>
            <person name="Chen G."/>
            <person name="Cahoon E.B."/>
            <person name="Gedil M."/>
            <person name="Stanke M."/>
            <person name="Haas B.J."/>
            <person name="Wortman J.R."/>
            <person name="Fraser-Liggett C.M."/>
            <person name="Ravel J."/>
            <person name="Rabinowicz P.D."/>
        </authorList>
    </citation>
    <scope>NUCLEOTIDE SEQUENCE [LARGE SCALE GENOMIC DNA]</scope>
    <source>
        <strain evidence="3">cv. Hale</strain>
    </source>
</reference>
<organism evidence="2 3">
    <name type="scientific">Ricinus communis</name>
    <name type="common">Castor bean</name>
    <dbReference type="NCBI Taxonomy" id="3988"/>
    <lineage>
        <taxon>Eukaryota</taxon>
        <taxon>Viridiplantae</taxon>
        <taxon>Streptophyta</taxon>
        <taxon>Embryophyta</taxon>
        <taxon>Tracheophyta</taxon>
        <taxon>Spermatophyta</taxon>
        <taxon>Magnoliopsida</taxon>
        <taxon>eudicotyledons</taxon>
        <taxon>Gunneridae</taxon>
        <taxon>Pentapetalae</taxon>
        <taxon>rosids</taxon>
        <taxon>fabids</taxon>
        <taxon>Malpighiales</taxon>
        <taxon>Euphorbiaceae</taxon>
        <taxon>Acalyphoideae</taxon>
        <taxon>Acalypheae</taxon>
        <taxon>Ricinus</taxon>
    </lineage>
</organism>
<evidence type="ECO:0000313" key="2">
    <source>
        <dbReference type="EMBL" id="EEF37584.1"/>
    </source>
</evidence>
<evidence type="ECO:0000256" key="1">
    <source>
        <dbReference type="SAM" id="MobiDB-lite"/>
    </source>
</evidence>
<name>B9SFH2_RICCO</name>
<gene>
    <name evidence="2" type="ORF">RCOM_0646280</name>
</gene>
<sequence length="77" mass="8230">MAGGGGGTGQSFNRKPQASKLLKEVSGNLQRTSVSGIEPWREFDPANNSVEALTVEDLAIRCSQKGLNPQIDCRKAN</sequence>
<protein>
    <submittedName>
        <fullName evidence="2">Uncharacterized protein</fullName>
    </submittedName>
</protein>
<keyword evidence="3" id="KW-1185">Reference proteome</keyword>